<dbReference type="Proteomes" id="UP000555546">
    <property type="component" value="Unassembled WGS sequence"/>
</dbReference>
<dbReference type="RefSeq" id="WP_183656967.1">
    <property type="nucleotide sequence ID" value="NZ_JACIJG010000023.1"/>
</dbReference>
<sequence>MTTSAKTKNQPTHALFHVTGGKDDKAHWTRIGAAWPHKDGKGFSLSLDLLPCDGRITLRVIDNGNDNNAQ</sequence>
<name>A0A7W9B0M3_9HYPH</name>
<proteinExistence type="predicted"/>
<gene>
    <name evidence="1" type="ORF">FHS76_003988</name>
</gene>
<comment type="caution">
    <text evidence="1">The sequence shown here is derived from an EMBL/GenBank/DDBJ whole genome shotgun (WGS) entry which is preliminary data.</text>
</comment>
<protein>
    <submittedName>
        <fullName evidence="1">Uncharacterized protein</fullName>
    </submittedName>
</protein>
<dbReference type="EMBL" id="JACIJG010000023">
    <property type="protein sequence ID" value="MBB5704073.1"/>
    <property type="molecule type" value="Genomic_DNA"/>
</dbReference>
<reference evidence="1 2" key="1">
    <citation type="submission" date="2020-08" db="EMBL/GenBank/DDBJ databases">
        <title>Genomic Encyclopedia of Type Strains, Phase IV (KMG-IV): sequencing the most valuable type-strain genomes for metagenomic binning, comparative biology and taxonomic classification.</title>
        <authorList>
            <person name="Goeker M."/>
        </authorList>
    </citation>
    <scope>NUCLEOTIDE SEQUENCE [LARGE SCALE GENOMIC DNA]</scope>
    <source>
        <strain evidence="1 2">DSM 26944</strain>
    </source>
</reference>
<evidence type="ECO:0000313" key="1">
    <source>
        <dbReference type="EMBL" id="MBB5704073.1"/>
    </source>
</evidence>
<organism evidence="1 2">
    <name type="scientific">Brucella daejeonensis</name>
    <dbReference type="NCBI Taxonomy" id="659015"/>
    <lineage>
        <taxon>Bacteria</taxon>
        <taxon>Pseudomonadati</taxon>
        <taxon>Pseudomonadota</taxon>
        <taxon>Alphaproteobacteria</taxon>
        <taxon>Hyphomicrobiales</taxon>
        <taxon>Brucellaceae</taxon>
        <taxon>Brucella/Ochrobactrum group</taxon>
        <taxon>Brucella</taxon>
    </lineage>
</organism>
<evidence type="ECO:0000313" key="2">
    <source>
        <dbReference type="Proteomes" id="UP000555546"/>
    </source>
</evidence>
<keyword evidence="2" id="KW-1185">Reference proteome</keyword>
<dbReference type="AlphaFoldDB" id="A0A7W9B0M3"/>
<accession>A0A7W9B0M3</accession>